<keyword evidence="3" id="KW-1185">Reference proteome</keyword>
<evidence type="ECO:0000256" key="1">
    <source>
        <dbReference type="SAM" id="MobiDB-lite"/>
    </source>
</evidence>
<proteinExistence type="predicted"/>
<feature type="region of interest" description="Disordered" evidence="1">
    <location>
        <begin position="290"/>
        <end position="310"/>
    </location>
</feature>
<dbReference type="OrthoDB" id="8677105at2759"/>
<evidence type="ECO:0000313" key="3">
    <source>
        <dbReference type="Proteomes" id="UP000677803"/>
    </source>
</evidence>
<evidence type="ECO:0000313" key="2">
    <source>
        <dbReference type="EMBL" id="CAG5870804.1"/>
    </source>
</evidence>
<reference evidence="2" key="1">
    <citation type="submission" date="2021-05" db="EMBL/GenBank/DDBJ databases">
        <authorList>
            <person name="Tigano A."/>
        </authorList>
    </citation>
    <scope>NUCLEOTIDE SEQUENCE</scope>
</reference>
<comment type="caution">
    <text evidence="2">The sequence shown here is derived from an EMBL/GenBank/DDBJ whole genome shotgun (WGS) entry which is preliminary data.</text>
</comment>
<gene>
    <name evidence="2" type="ORF">MMEN_LOCUS4829</name>
</gene>
<organism evidence="2 3">
    <name type="scientific">Menidia menidia</name>
    <name type="common">Atlantic silverside</name>
    <dbReference type="NCBI Taxonomy" id="238744"/>
    <lineage>
        <taxon>Eukaryota</taxon>
        <taxon>Metazoa</taxon>
        <taxon>Chordata</taxon>
        <taxon>Craniata</taxon>
        <taxon>Vertebrata</taxon>
        <taxon>Euteleostomi</taxon>
        <taxon>Actinopterygii</taxon>
        <taxon>Neopterygii</taxon>
        <taxon>Teleostei</taxon>
        <taxon>Neoteleostei</taxon>
        <taxon>Acanthomorphata</taxon>
        <taxon>Ovalentaria</taxon>
        <taxon>Atherinomorphae</taxon>
        <taxon>Atheriniformes</taxon>
        <taxon>Atherinopsidae</taxon>
        <taxon>Menidiinae</taxon>
        <taxon>Menidia</taxon>
    </lineage>
</organism>
<accession>A0A8S4AMB5</accession>
<name>A0A8S4AMB5_9TELE</name>
<protein>
    <submittedName>
        <fullName evidence="2">(Atlantic silverside) hypothetical protein</fullName>
    </submittedName>
</protein>
<sequence length="413" mass="46315">MILMDRGMCLPSPATVQELFSVARDANVIPEISLDPVLTTFLSLDSSAAVQHRYAFIQRSMSTEQRAVFNLNLTGELGGSRVTCGGVGVVALALSLLFDQVSQHVRAQGSTEDLISNQRSKAERIFGISTSSRIGWIVHSYLRLVPSIANIHEKMAETTELYDNWLKRELLDHYERMTTKKRMSTESMQQWLAGAAVHLHMRIHQVRLHSVPIGSAESLRLSYKTGFSHLVQGYRAYLHRNILETEAPGPTKISTGTASGQTNTSRPINMTCSNSLPFNDSLLSQTHEVNDSKTHTLRAGDNRGCKKGGSREDFELSAIRGNPVRNREMLNNPTGSGRKEEESKLGLLVIESQRNVSHNVHHHPCESPAIQQALVTRIMNAQDLEHNRNFFLFPQRVLLSLLRQRDEFRLRAN</sequence>
<dbReference type="EMBL" id="CAJRST010004446">
    <property type="protein sequence ID" value="CAG5870804.1"/>
    <property type="molecule type" value="Genomic_DNA"/>
</dbReference>
<dbReference type="Proteomes" id="UP000677803">
    <property type="component" value="Unassembled WGS sequence"/>
</dbReference>
<dbReference type="AlphaFoldDB" id="A0A8S4AMB5"/>